<dbReference type="PANTHER" id="PTHR38011">
    <property type="entry name" value="DIHYDROFOLATE REDUCTASE FAMILY PROTEIN (AFU_ORTHOLOGUE AFUA_8G06820)"/>
    <property type="match status" value="1"/>
</dbReference>
<dbReference type="GO" id="GO:0009231">
    <property type="term" value="P:riboflavin biosynthetic process"/>
    <property type="evidence" value="ECO:0007669"/>
    <property type="project" value="InterPro"/>
</dbReference>
<accession>A0A0R1GZQ9</accession>
<comment type="caution">
    <text evidence="2">The sequence shown here is derived from an EMBL/GenBank/DDBJ whole genome shotgun (WGS) entry which is preliminary data.</text>
</comment>
<dbReference type="STRING" id="357278.IV61_GL000488"/>
<dbReference type="OrthoDB" id="195113at2"/>
<dbReference type="SUPFAM" id="SSF53597">
    <property type="entry name" value="Dihydrofolate reductase-like"/>
    <property type="match status" value="1"/>
</dbReference>
<dbReference type="RefSeq" id="WP_020089236.1">
    <property type="nucleotide sequence ID" value="NZ_AZCZ01000015.1"/>
</dbReference>
<reference evidence="2 3" key="1">
    <citation type="journal article" date="2015" name="Genome Announc.">
        <title>Expanding the biotechnology potential of lactobacilli through comparative genomics of 213 strains and associated genera.</title>
        <authorList>
            <person name="Sun Z."/>
            <person name="Harris H.M."/>
            <person name="McCann A."/>
            <person name="Guo C."/>
            <person name="Argimon S."/>
            <person name="Zhang W."/>
            <person name="Yang X."/>
            <person name="Jeffery I.B."/>
            <person name="Cooney J.C."/>
            <person name="Kagawa T.F."/>
            <person name="Liu W."/>
            <person name="Song Y."/>
            <person name="Salvetti E."/>
            <person name="Wrobel A."/>
            <person name="Rasinkangas P."/>
            <person name="Parkhill J."/>
            <person name="Rea M.C."/>
            <person name="O'Sullivan O."/>
            <person name="Ritari J."/>
            <person name="Douillard F.P."/>
            <person name="Paul Ross R."/>
            <person name="Yang R."/>
            <person name="Briner A.E."/>
            <person name="Felis G.E."/>
            <person name="de Vos W.M."/>
            <person name="Barrangou R."/>
            <person name="Klaenhammer T.R."/>
            <person name="Caufield P.W."/>
            <person name="Cui Y."/>
            <person name="Zhang H."/>
            <person name="O'Toole P.W."/>
        </authorList>
    </citation>
    <scope>NUCLEOTIDE SEQUENCE [LARGE SCALE GENOMIC DNA]</scope>
    <source>
        <strain evidence="2 3">ATCC 53295</strain>
    </source>
</reference>
<dbReference type="AlphaFoldDB" id="A0A0R1GZQ9"/>
<dbReference type="InterPro" id="IPR050765">
    <property type="entry name" value="Riboflavin_Biosynth_HTPR"/>
</dbReference>
<dbReference type="GO" id="GO:0008703">
    <property type="term" value="F:5-amino-6-(5-phosphoribosylamino)uracil reductase activity"/>
    <property type="evidence" value="ECO:0007669"/>
    <property type="project" value="InterPro"/>
</dbReference>
<evidence type="ECO:0000313" key="3">
    <source>
        <dbReference type="Proteomes" id="UP000051176"/>
    </source>
</evidence>
<protein>
    <submittedName>
        <fullName evidence="2">Dihydrofolate reductase</fullName>
    </submittedName>
</protein>
<dbReference type="Pfam" id="PF01872">
    <property type="entry name" value="RibD_C"/>
    <property type="match status" value="1"/>
</dbReference>
<evidence type="ECO:0000259" key="1">
    <source>
        <dbReference type="Pfam" id="PF01872"/>
    </source>
</evidence>
<feature type="domain" description="Bacterial bifunctional deaminase-reductase C-terminal" evidence="1">
    <location>
        <begin position="6"/>
        <end position="166"/>
    </location>
</feature>
<gene>
    <name evidence="2" type="ORF">FD07_GL000451</name>
</gene>
<dbReference type="eggNOG" id="COG0262">
    <property type="taxonomic scope" value="Bacteria"/>
</dbReference>
<sequence>MGKIQFYGAISLDGYLATTDDNIDWLTGLPNIPADVGADTLAAMSSAILGRVTYEAVQTMAPGSPLNPHNPAMVSYVLSRQARPSQPGYTFTSTDVVTLATQLAQQSGNVWIVGGSGVLTPLLAANLVDDLYIQIAPILLGTGKRLFGELTQPQNYQLMTTNQYGPLAEVVYHRVN</sequence>
<organism evidence="2 3">
    <name type="scientific">Levilactobacillus parabrevis ATCC 53295</name>
    <dbReference type="NCBI Taxonomy" id="1267003"/>
    <lineage>
        <taxon>Bacteria</taxon>
        <taxon>Bacillati</taxon>
        <taxon>Bacillota</taxon>
        <taxon>Bacilli</taxon>
        <taxon>Lactobacillales</taxon>
        <taxon>Lactobacillaceae</taxon>
        <taxon>Levilactobacillus</taxon>
    </lineage>
</organism>
<dbReference type="InterPro" id="IPR002734">
    <property type="entry name" value="RibDG_C"/>
</dbReference>
<evidence type="ECO:0000313" key="2">
    <source>
        <dbReference type="EMBL" id="KRK36865.1"/>
    </source>
</evidence>
<dbReference type="InterPro" id="IPR024072">
    <property type="entry name" value="DHFR-like_dom_sf"/>
</dbReference>
<dbReference type="Gene3D" id="3.40.430.10">
    <property type="entry name" value="Dihydrofolate Reductase, subunit A"/>
    <property type="match status" value="1"/>
</dbReference>
<dbReference type="PANTHER" id="PTHR38011:SF11">
    <property type="entry name" value="2,5-DIAMINO-6-RIBOSYLAMINO-4(3H)-PYRIMIDINONE 5'-PHOSPHATE REDUCTASE"/>
    <property type="match status" value="1"/>
</dbReference>
<dbReference type="PATRIC" id="fig|1267003.4.peg.486"/>
<dbReference type="Proteomes" id="UP000051176">
    <property type="component" value="Unassembled WGS sequence"/>
</dbReference>
<name>A0A0R1GZQ9_9LACO</name>
<keyword evidence="3" id="KW-1185">Reference proteome</keyword>
<proteinExistence type="predicted"/>
<dbReference type="EMBL" id="AZCZ01000015">
    <property type="protein sequence ID" value="KRK36865.1"/>
    <property type="molecule type" value="Genomic_DNA"/>
</dbReference>